<dbReference type="GO" id="GO:0032993">
    <property type="term" value="C:protein-DNA complex"/>
    <property type="evidence" value="ECO:0007669"/>
    <property type="project" value="TreeGrafter"/>
</dbReference>
<dbReference type="GO" id="GO:0032131">
    <property type="term" value="F:alkylated DNA binding"/>
    <property type="evidence" value="ECO:0007669"/>
    <property type="project" value="TreeGrafter"/>
</dbReference>
<sequence length="240" mass="27090">MVAFAKRSTVLSYGSQDNVKINLSMEMQTPSLPVSSPPPFWSKARRYLIKADPVLATILKRHRSEKLVPRGDAFFSLARSIIGQQISVKAAQSVSDRLATELGEITITTVAAAGQKQLRGCGLSRQKSLYLYDLANHFKEGALNTQQWHKLDDQAVIKQLTQFKGIGPWTAEMFLIFHMMRPDVLPLADIGIQKAMRVNFNKGNSMSKEEMVAKAEPWRPWRSVAVWYLWRSLDPLPVAY</sequence>
<evidence type="ECO:0000256" key="3">
    <source>
        <dbReference type="ARBA" id="ARBA00023204"/>
    </source>
</evidence>
<proteinExistence type="inferred from homology"/>
<evidence type="ECO:0000259" key="4">
    <source>
        <dbReference type="SMART" id="SM00478"/>
    </source>
</evidence>
<name>A0A382TWW1_9ZZZZ</name>
<dbReference type="InterPro" id="IPR003265">
    <property type="entry name" value="HhH-GPD_domain"/>
</dbReference>
<dbReference type="SMART" id="SM00478">
    <property type="entry name" value="ENDO3c"/>
    <property type="match status" value="1"/>
</dbReference>
<evidence type="ECO:0000256" key="2">
    <source>
        <dbReference type="ARBA" id="ARBA00022763"/>
    </source>
</evidence>
<dbReference type="GO" id="GO:0043916">
    <property type="term" value="F:DNA-7-methylguanine glycosylase activity"/>
    <property type="evidence" value="ECO:0007669"/>
    <property type="project" value="TreeGrafter"/>
</dbReference>
<accession>A0A382TWW1</accession>
<dbReference type="GO" id="GO:0006307">
    <property type="term" value="P:DNA alkylation repair"/>
    <property type="evidence" value="ECO:0007669"/>
    <property type="project" value="TreeGrafter"/>
</dbReference>
<dbReference type="FunFam" id="1.10.340.30:FF:000004">
    <property type="entry name" value="DNA-3-methyladenine glycosylase II"/>
    <property type="match status" value="1"/>
</dbReference>
<dbReference type="AlphaFoldDB" id="A0A382TWW1"/>
<dbReference type="Gene3D" id="1.10.1670.40">
    <property type="match status" value="1"/>
</dbReference>
<evidence type="ECO:0000313" key="5">
    <source>
        <dbReference type="EMBL" id="SVD26554.1"/>
    </source>
</evidence>
<dbReference type="GO" id="GO:0006285">
    <property type="term" value="P:base-excision repair, AP site formation"/>
    <property type="evidence" value="ECO:0007669"/>
    <property type="project" value="TreeGrafter"/>
</dbReference>
<dbReference type="GO" id="GO:0008725">
    <property type="term" value="F:DNA-3-methyladenine glycosylase activity"/>
    <property type="evidence" value="ECO:0007669"/>
    <property type="project" value="TreeGrafter"/>
</dbReference>
<dbReference type="EMBL" id="UINC01139789">
    <property type="protein sequence ID" value="SVD26554.1"/>
    <property type="molecule type" value="Genomic_DNA"/>
</dbReference>
<keyword evidence="3" id="KW-0234">DNA repair</keyword>
<dbReference type="PANTHER" id="PTHR43003:SF5">
    <property type="entry name" value="DNA-3-METHYLADENINE GLYCOSYLASE"/>
    <property type="match status" value="1"/>
</dbReference>
<dbReference type="PANTHER" id="PTHR43003">
    <property type="entry name" value="DNA-3-METHYLADENINE GLYCOSYLASE"/>
    <property type="match status" value="1"/>
</dbReference>
<feature type="domain" description="HhH-GPD" evidence="4">
    <location>
        <begin position="82"/>
        <end position="234"/>
    </location>
</feature>
<comment type="similarity">
    <text evidence="1">Belongs to the alkylbase DNA glycosidase AlkA family.</text>
</comment>
<dbReference type="Pfam" id="PF00730">
    <property type="entry name" value="HhH-GPD"/>
    <property type="match status" value="1"/>
</dbReference>
<protein>
    <recommendedName>
        <fullName evidence="4">HhH-GPD domain-containing protein</fullName>
    </recommendedName>
</protein>
<organism evidence="5">
    <name type="scientific">marine metagenome</name>
    <dbReference type="NCBI Taxonomy" id="408172"/>
    <lineage>
        <taxon>unclassified sequences</taxon>
        <taxon>metagenomes</taxon>
        <taxon>ecological metagenomes</taxon>
    </lineage>
</organism>
<dbReference type="SUPFAM" id="SSF48150">
    <property type="entry name" value="DNA-glycosylase"/>
    <property type="match status" value="1"/>
</dbReference>
<dbReference type="CDD" id="cd00056">
    <property type="entry name" value="ENDO3c"/>
    <property type="match status" value="1"/>
</dbReference>
<dbReference type="InterPro" id="IPR051912">
    <property type="entry name" value="Alkylbase_DNA_Glycosylase/TA"/>
</dbReference>
<evidence type="ECO:0000256" key="1">
    <source>
        <dbReference type="ARBA" id="ARBA00010817"/>
    </source>
</evidence>
<keyword evidence="2" id="KW-0227">DNA damage</keyword>
<reference evidence="5" key="1">
    <citation type="submission" date="2018-05" db="EMBL/GenBank/DDBJ databases">
        <authorList>
            <person name="Lanie J.A."/>
            <person name="Ng W.-L."/>
            <person name="Kazmierczak K.M."/>
            <person name="Andrzejewski T.M."/>
            <person name="Davidsen T.M."/>
            <person name="Wayne K.J."/>
            <person name="Tettelin H."/>
            <person name="Glass J.I."/>
            <person name="Rusch D."/>
            <person name="Podicherti R."/>
            <person name="Tsui H.-C.T."/>
            <person name="Winkler M.E."/>
        </authorList>
    </citation>
    <scope>NUCLEOTIDE SEQUENCE</scope>
</reference>
<dbReference type="Gene3D" id="1.10.340.30">
    <property type="entry name" value="Hypothetical protein, domain 2"/>
    <property type="match status" value="1"/>
</dbReference>
<gene>
    <name evidence="5" type="ORF">METZ01_LOCUS379408</name>
</gene>
<dbReference type="InterPro" id="IPR011257">
    <property type="entry name" value="DNA_glycosylase"/>
</dbReference>